<dbReference type="PROSITE" id="PS51257">
    <property type="entry name" value="PROKAR_LIPOPROTEIN"/>
    <property type="match status" value="1"/>
</dbReference>
<evidence type="ECO:0000313" key="1">
    <source>
        <dbReference type="EMBL" id="CAD7589628.1"/>
    </source>
</evidence>
<proteinExistence type="predicted"/>
<name>A0A7R9JU91_TIMGE</name>
<dbReference type="EMBL" id="OE840136">
    <property type="protein sequence ID" value="CAD7589628.1"/>
    <property type="molecule type" value="Genomic_DNA"/>
</dbReference>
<accession>A0A7R9JU91</accession>
<gene>
    <name evidence="1" type="ORF">TGEB3V08_LOCUS3554</name>
</gene>
<dbReference type="AlphaFoldDB" id="A0A7R9JU91"/>
<reference evidence="1" key="1">
    <citation type="submission" date="2020-11" db="EMBL/GenBank/DDBJ databases">
        <authorList>
            <person name="Tran Van P."/>
        </authorList>
    </citation>
    <scope>NUCLEOTIDE SEQUENCE</scope>
</reference>
<protein>
    <submittedName>
        <fullName evidence="1">Uncharacterized protein</fullName>
    </submittedName>
</protein>
<organism evidence="1">
    <name type="scientific">Timema genevievae</name>
    <name type="common">Walking stick</name>
    <dbReference type="NCBI Taxonomy" id="629358"/>
    <lineage>
        <taxon>Eukaryota</taxon>
        <taxon>Metazoa</taxon>
        <taxon>Ecdysozoa</taxon>
        <taxon>Arthropoda</taxon>
        <taxon>Hexapoda</taxon>
        <taxon>Insecta</taxon>
        <taxon>Pterygota</taxon>
        <taxon>Neoptera</taxon>
        <taxon>Polyneoptera</taxon>
        <taxon>Phasmatodea</taxon>
        <taxon>Timematodea</taxon>
        <taxon>Timematoidea</taxon>
        <taxon>Timematidae</taxon>
        <taxon>Timema</taxon>
    </lineage>
</organism>
<sequence>MLEEKGTVSGAVPLHQSYLLTVSCNTETLQGPCSQDLPRDLQLLGPFLVAGHPISRLHNSGNEQLKLVTSQWVARLCFTQQQIQYQRISLEKVGFMANPQPGVVQERNPWTAMCALNVDVHVSYSSHINAQFATFFSDLQAKGSEPAFAWRKESHFGKIVLSTPDLDLNLDLPVIGNLVHCKRSVSDHAATEAVQYNASGQQMIFQVRAHRFHDACKQWLAAEVMGALTNRSPLLRELLRGAYCCHAARSLPALFTPDQTIGPEIRECNDIHPTEIRTSISPSSAVELNTTSALANYTTEAGLQFLDSLLD</sequence>